<protein>
    <submittedName>
        <fullName evidence="2">Uncharacterized protein</fullName>
    </submittedName>
</protein>
<evidence type="ECO:0000313" key="3">
    <source>
        <dbReference type="Proteomes" id="UP001515480"/>
    </source>
</evidence>
<sequence length="377" mass="40899">MAKVRAWRCLHLEEPPAAAALLPLLGAADNRRLTRLLLGRSAADARSHRLFVTFARAQRAAHCGALLGHGAWEPVTQGAGTSDFFRSCREEWRRQGYAIVVEHDEVREARRGSRTERRASEASEAEAASPSCGAAADALLEAVAIAASPRAVDGARRGKEARWTAEQAAHSLLLAANGGAGELLLRPCVPPWAWQGGAKAGSAGGARDDKVRTWCCDDVVAEGSLHERLRWLMACEASNHRSTRVLMAVDPRGRHRVAITFATAKRAAHLGWVGAGRWEPVTRGTGTADFFRESRGEWLREGCAVRLDVDEVRHSNKGKRKSAAGDEAEMPARRLQRTLDHCRAADAEQFLRLVQVVHQTAANFCVVDQLAVAASPA</sequence>
<dbReference type="Proteomes" id="UP001515480">
    <property type="component" value="Unassembled WGS sequence"/>
</dbReference>
<accession>A0AB34JP96</accession>
<keyword evidence="3" id="KW-1185">Reference proteome</keyword>
<organism evidence="2 3">
    <name type="scientific">Prymnesium parvum</name>
    <name type="common">Toxic golden alga</name>
    <dbReference type="NCBI Taxonomy" id="97485"/>
    <lineage>
        <taxon>Eukaryota</taxon>
        <taxon>Haptista</taxon>
        <taxon>Haptophyta</taxon>
        <taxon>Prymnesiophyceae</taxon>
        <taxon>Prymnesiales</taxon>
        <taxon>Prymnesiaceae</taxon>
        <taxon>Prymnesium</taxon>
    </lineage>
</organism>
<dbReference type="AlphaFoldDB" id="A0AB34JP96"/>
<feature type="region of interest" description="Disordered" evidence="1">
    <location>
        <begin position="109"/>
        <end position="129"/>
    </location>
</feature>
<proteinExistence type="predicted"/>
<gene>
    <name evidence="2" type="ORF">AB1Y20_017833</name>
</gene>
<evidence type="ECO:0000313" key="2">
    <source>
        <dbReference type="EMBL" id="KAL1522868.1"/>
    </source>
</evidence>
<dbReference type="EMBL" id="JBGBPQ010000006">
    <property type="protein sequence ID" value="KAL1522868.1"/>
    <property type="molecule type" value="Genomic_DNA"/>
</dbReference>
<evidence type="ECO:0000256" key="1">
    <source>
        <dbReference type="SAM" id="MobiDB-lite"/>
    </source>
</evidence>
<feature type="compositionally biased region" description="Basic and acidic residues" evidence="1">
    <location>
        <begin position="109"/>
        <end position="121"/>
    </location>
</feature>
<comment type="caution">
    <text evidence="2">The sequence shown here is derived from an EMBL/GenBank/DDBJ whole genome shotgun (WGS) entry which is preliminary data.</text>
</comment>
<reference evidence="2 3" key="1">
    <citation type="journal article" date="2024" name="Science">
        <title>Giant polyketide synthase enzymes in the biosynthesis of giant marine polyether toxins.</title>
        <authorList>
            <person name="Fallon T.R."/>
            <person name="Shende V.V."/>
            <person name="Wierzbicki I.H."/>
            <person name="Pendleton A.L."/>
            <person name="Watervoot N.F."/>
            <person name="Auber R.P."/>
            <person name="Gonzalez D.J."/>
            <person name="Wisecaver J.H."/>
            <person name="Moore B.S."/>
        </authorList>
    </citation>
    <scope>NUCLEOTIDE SEQUENCE [LARGE SCALE GENOMIC DNA]</scope>
    <source>
        <strain evidence="2 3">12B1</strain>
    </source>
</reference>
<name>A0AB34JP96_PRYPA</name>